<evidence type="ECO:0000313" key="3">
    <source>
        <dbReference type="Proteomes" id="UP000587800"/>
    </source>
</evidence>
<comment type="caution">
    <text evidence="2">The sequence shown here is derived from an EMBL/GenBank/DDBJ whole genome shotgun (WGS) entry which is preliminary data.</text>
</comment>
<reference evidence="2 3" key="1">
    <citation type="submission" date="2020-03" db="EMBL/GenBank/DDBJ databases">
        <title>Soil Listeria distribution.</title>
        <authorList>
            <person name="Liao J."/>
            <person name="Wiedmann M."/>
        </authorList>
    </citation>
    <scope>NUCLEOTIDE SEQUENCE [LARGE SCALE GENOMIC DNA]</scope>
    <source>
        <strain evidence="2 3">FSL L7-1515</strain>
    </source>
</reference>
<feature type="transmembrane region" description="Helical" evidence="1">
    <location>
        <begin position="26"/>
        <end position="48"/>
    </location>
</feature>
<evidence type="ECO:0000313" key="2">
    <source>
        <dbReference type="EMBL" id="MBC1509019.1"/>
    </source>
</evidence>
<name>A0ABR6STS9_9LIST</name>
<dbReference type="EMBL" id="JAASUB010000004">
    <property type="protein sequence ID" value="MBC1509019.1"/>
    <property type="molecule type" value="Genomic_DNA"/>
</dbReference>
<gene>
    <name evidence="2" type="ORF">HCJ59_03700</name>
</gene>
<dbReference type="RefSeq" id="WP_185395519.1">
    <property type="nucleotide sequence ID" value="NZ_JAASTU010000015.1"/>
</dbReference>
<proteinExistence type="predicted"/>
<sequence length="50" mass="5565">MKILHFFGLVSFDENGNEYIEKTDRYALICLALIVLVTFIVCVSGLIANG</sequence>
<accession>A0ABR6STS9</accession>
<keyword evidence="1" id="KW-0472">Membrane</keyword>
<evidence type="ECO:0000256" key="1">
    <source>
        <dbReference type="SAM" id="Phobius"/>
    </source>
</evidence>
<dbReference type="Proteomes" id="UP000587800">
    <property type="component" value="Unassembled WGS sequence"/>
</dbReference>
<organism evidence="2 3">
    <name type="scientific">Listeria immobilis</name>
    <dbReference type="NCBI Taxonomy" id="2713502"/>
    <lineage>
        <taxon>Bacteria</taxon>
        <taxon>Bacillati</taxon>
        <taxon>Bacillota</taxon>
        <taxon>Bacilli</taxon>
        <taxon>Bacillales</taxon>
        <taxon>Listeriaceae</taxon>
        <taxon>Listeria</taxon>
    </lineage>
</organism>
<protein>
    <submittedName>
        <fullName evidence="2">Uncharacterized protein</fullName>
    </submittedName>
</protein>
<keyword evidence="1" id="KW-1133">Transmembrane helix</keyword>
<keyword evidence="1" id="KW-0812">Transmembrane</keyword>
<keyword evidence="3" id="KW-1185">Reference proteome</keyword>